<keyword evidence="7" id="KW-1185">Reference proteome</keyword>
<evidence type="ECO:0000313" key="6">
    <source>
        <dbReference type="EMBL" id="KHD74669.1"/>
    </source>
</evidence>
<dbReference type="InterPro" id="IPR026335">
    <property type="entry name" value="rSAM_SPASM_FxsB"/>
</dbReference>
<organism evidence="6 7">
    <name type="scientific">Actinoplanes utahensis</name>
    <dbReference type="NCBI Taxonomy" id="1869"/>
    <lineage>
        <taxon>Bacteria</taxon>
        <taxon>Bacillati</taxon>
        <taxon>Actinomycetota</taxon>
        <taxon>Actinomycetes</taxon>
        <taxon>Micromonosporales</taxon>
        <taxon>Micromonosporaceae</taxon>
        <taxon>Actinoplanes</taxon>
    </lineage>
</organism>
<dbReference type="Proteomes" id="UP000054537">
    <property type="component" value="Unassembled WGS sequence"/>
</dbReference>
<dbReference type="SUPFAM" id="SSF102114">
    <property type="entry name" value="Radical SAM enzymes"/>
    <property type="match status" value="1"/>
</dbReference>
<proteinExistence type="predicted"/>
<dbReference type="OrthoDB" id="9782387at2"/>
<dbReference type="InterPro" id="IPR007197">
    <property type="entry name" value="rSAM"/>
</dbReference>
<accession>A0A0A6UK24</accession>
<dbReference type="GO" id="GO:0051536">
    <property type="term" value="F:iron-sulfur cluster binding"/>
    <property type="evidence" value="ECO:0007669"/>
    <property type="project" value="UniProtKB-KW"/>
</dbReference>
<dbReference type="EMBL" id="JRTT01000039">
    <property type="protein sequence ID" value="KHD74669.1"/>
    <property type="molecule type" value="Genomic_DNA"/>
</dbReference>
<evidence type="ECO:0000259" key="5">
    <source>
        <dbReference type="PROSITE" id="PS51918"/>
    </source>
</evidence>
<dbReference type="SFLD" id="SFLDG01067">
    <property type="entry name" value="SPASM/twitch_domain_containing"/>
    <property type="match status" value="1"/>
</dbReference>
<evidence type="ECO:0000256" key="1">
    <source>
        <dbReference type="ARBA" id="ARBA00022691"/>
    </source>
</evidence>
<evidence type="ECO:0000256" key="3">
    <source>
        <dbReference type="ARBA" id="ARBA00023004"/>
    </source>
</evidence>
<dbReference type="eggNOG" id="COG0641">
    <property type="taxonomic scope" value="Bacteria"/>
</dbReference>
<dbReference type="CDD" id="cd01335">
    <property type="entry name" value="Radical_SAM"/>
    <property type="match status" value="1"/>
</dbReference>
<dbReference type="STRING" id="1869.MB27_27625"/>
<evidence type="ECO:0000256" key="4">
    <source>
        <dbReference type="ARBA" id="ARBA00023014"/>
    </source>
</evidence>
<sequence length="407" mass="44880">MLGDPTSRHPAPWPYDELDLAGLRAAGHRPVPFRELILKIHQRCNLACDYCYVYELADQSWRERPRTMADEVRDAALTGFAAHARRHRLDRVRIVLHGGEPLLYGRDRIAELAGRARAAFPDGCRVDIGMQTNGVLLDERTAGMLVEHRIQAGVSVDGVAADHDRHRRTPGGRGTFAAVERAVRLLRRPEFRPAYAGLLCTVAADTDPVACYEQLRAFDPPAIDLLLPHANWETPPPLAVAGTTPYADWLIAVFDRWYAEAAPPPIRIFEDALTLVLGGASRGEQLGLSPSGVVVVESDGAIEQVDALKSAYPGACATGLDVFRNDFDQALDHPGIVARQIGRAALSEQCRACPAVAFCGGGHYAHRYRRDVGFRAPSVYCHDLRVLIRHIYDSVAADLRRRTRRPA</sequence>
<evidence type="ECO:0000313" key="7">
    <source>
        <dbReference type="Proteomes" id="UP000054537"/>
    </source>
</evidence>
<dbReference type="GO" id="GO:0046872">
    <property type="term" value="F:metal ion binding"/>
    <property type="evidence" value="ECO:0007669"/>
    <property type="project" value="UniProtKB-KW"/>
</dbReference>
<keyword evidence="4" id="KW-0411">Iron-sulfur</keyword>
<dbReference type="Gene3D" id="3.20.20.70">
    <property type="entry name" value="Aldolase class I"/>
    <property type="match status" value="1"/>
</dbReference>
<dbReference type="SFLD" id="SFLDG01386">
    <property type="entry name" value="main_SPASM_domain-containing"/>
    <property type="match status" value="1"/>
</dbReference>
<feature type="domain" description="Radical SAM core" evidence="5">
    <location>
        <begin position="28"/>
        <end position="264"/>
    </location>
</feature>
<dbReference type="InterPro" id="IPR013785">
    <property type="entry name" value="Aldolase_TIM"/>
</dbReference>
<keyword evidence="1" id="KW-0949">S-adenosyl-L-methionine</keyword>
<dbReference type="PANTHER" id="PTHR43273:SF8">
    <property type="entry name" value="RADICAL SAM DOMAIN PROTEIN"/>
    <property type="match status" value="1"/>
</dbReference>
<dbReference type="InterPro" id="IPR023867">
    <property type="entry name" value="Sulphatase_maturase_rSAM"/>
</dbReference>
<dbReference type="InterPro" id="IPR058240">
    <property type="entry name" value="rSAM_sf"/>
</dbReference>
<evidence type="ECO:0000256" key="2">
    <source>
        <dbReference type="ARBA" id="ARBA00022723"/>
    </source>
</evidence>
<dbReference type="SFLD" id="SFLDS00029">
    <property type="entry name" value="Radical_SAM"/>
    <property type="match status" value="1"/>
</dbReference>
<dbReference type="PANTHER" id="PTHR43273">
    <property type="entry name" value="ANAEROBIC SULFATASE-MATURATING ENZYME HOMOLOG ASLB-RELATED"/>
    <property type="match status" value="1"/>
</dbReference>
<protein>
    <submittedName>
        <fullName evidence="6">Fe-S oxidoreductase</fullName>
    </submittedName>
</protein>
<dbReference type="NCBIfam" id="TIGR04269">
    <property type="entry name" value="SAM_SPASM_FxsB"/>
    <property type="match status" value="1"/>
</dbReference>
<keyword evidence="2" id="KW-0479">Metal-binding</keyword>
<dbReference type="Pfam" id="PF04055">
    <property type="entry name" value="Radical_SAM"/>
    <property type="match status" value="1"/>
</dbReference>
<dbReference type="SFLD" id="SFLDG01072">
    <property type="entry name" value="dehydrogenase_like"/>
    <property type="match status" value="1"/>
</dbReference>
<dbReference type="PROSITE" id="PS51918">
    <property type="entry name" value="RADICAL_SAM"/>
    <property type="match status" value="1"/>
</dbReference>
<dbReference type="GO" id="GO:0016491">
    <property type="term" value="F:oxidoreductase activity"/>
    <property type="evidence" value="ECO:0007669"/>
    <property type="project" value="InterPro"/>
</dbReference>
<keyword evidence="3" id="KW-0408">Iron</keyword>
<comment type="caution">
    <text evidence="6">The sequence shown here is derived from an EMBL/GenBank/DDBJ whole genome shotgun (WGS) entry which is preliminary data.</text>
</comment>
<dbReference type="AlphaFoldDB" id="A0A0A6UK24"/>
<name>A0A0A6UK24_ACTUT</name>
<reference evidence="6 7" key="1">
    <citation type="submission" date="2014-10" db="EMBL/GenBank/DDBJ databases">
        <title>Draft genome sequence of Actinoplanes utahensis NRRL 12052.</title>
        <authorList>
            <person name="Velasco-Bucheli B."/>
            <person name="del Cerro C."/>
            <person name="Hormigo D."/>
            <person name="Garcia J.L."/>
            <person name="Acebal C."/>
            <person name="Arroyo M."/>
            <person name="de la Mata I."/>
        </authorList>
    </citation>
    <scope>NUCLEOTIDE SEQUENCE [LARGE SCALE GENOMIC DNA]</scope>
    <source>
        <strain evidence="6 7">NRRL 12052</strain>
    </source>
</reference>
<gene>
    <name evidence="6" type="ORF">MB27_27625</name>
</gene>